<name>A0A511Z570_9BACL</name>
<feature type="transmembrane region" description="Helical" evidence="1">
    <location>
        <begin position="18"/>
        <end position="44"/>
    </location>
</feature>
<keyword evidence="1" id="KW-0472">Membrane</keyword>
<accession>A0A511Z570</accession>
<comment type="caution">
    <text evidence="2">The sequence shown here is derived from an EMBL/GenBank/DDBJ whole genome shotgun (WGS) entry which is preliminary data.</text>
</comment>
<dbReference type="AlphaFoldDB" id="A0A511Z570"/>
<evidence type="ECO:0000313" key="2">
    <source>
        <dbReference type="EMBL" id="GEN82593.1"/>
    </source>
</evidence>
<sequence length="48" mass="5497">MVTFFDDLAGAVYDVFKFVFRCFCYVVAGMLIVGVPLYLVAFVFSMFH</sequence>
<proteinExistence type="predicted"/>
<keyword evidence="1" id="KW-0812">Transmembrane</keyword>
<keyword evidence="1" id="KW-1133">Transmembrane helix</keyword>
<protein>
    <submittedName>
        <fullName evidence="2">Uncharacterized protein</fullName>
    </submittedName>
</protein>
<dbReference type="Proteomes" id="UP000321901">
    <property type="component" value="Unassembled WGS sequence"/>
</dbReference>
<dbReference type="EMBL" id="BJYL01000011">
    <property type="protein sequence ID" value="GEN82593.1"/>
    <property type="molecule type" value="Genomic_DNA"/>
</dbReference>
<evidence type="ECO:0000256" key="1">
    <source>
        <dbReference type="SAM" id="Phobius"/>
    </source>
</evidence>
<reference evidence="2 3" key="1">
    <citation type="submission" date="2019-07" db="EMBL/GenBank/DDBJ databases">
        <title>Whole genome shotgun sequence of Sporosarcina luteola NBRC 105378.</title>
        <authorList>
            <person name="Hosoyama A."/>
            <person name="Uohara A."/>
            <person name="Ohji S."/>
            <person name="Ichikawa N."/>
        </authorList>
    </citation>
    <scope>NUCLEOTIDE SEQUENCE [LARGE SCALE GENOMIC DNA]</scope>
    <source>
        <strain evidence="2 3">NBRC 105378</strain>
    </source>
</reference>
<organism evidence="2 3">
    <name type="scientific">Sporosarcina luteola</name>
    <dbReference type="NCBI Taxonomy" id="582850"/>
    <lineage>
        <taxon>Bacteria</taxon>
        <taxon>Bacillati</taxon>
        <taxon>Bacillota</taxon>
        <taxon>Bacilli</taxon>
        <taxon>Bacillales</taxon>
        <taxon>Caryophanaceae</taxon>
        <taxon>Sporosarcina</taxon>
    </lineage>
</organism>
<keyword evidence="3" id="KW-1185">Reference proteome</keyword>
<gene>
    <name evidence="2" type="ORF">SLU01_09050</name>
</gene>
<evidence type="ECO:0000313" key="3">
    <source>
        <dbReference type="Proteomes" id="UP000321901"/>
    </source>
</evidence>